<gene>
    <name evidence="3" type="ORF">Ocin01_02316</name>
</gene>
<feature type="compositionally biased region" description="Low complexity" evidence="1">
    <location>
        <begin position="206"/>
        <end position="219"/>
    </location>
</feature>
<feature type="compositionally biased region" description="Polar residues" evidence="1">
    <location>
        <begin position="82"/>
        <end position="96"/>
    </location>
</feature>
<feature type="compositionally biased region" description="Polar residues" evidence="1">
    <location>
        <begin position="188"/>
        <end position="205"/>
    </location>
</feature>
<feature type="compositionally biased region" description="Polar residues" evidence="1">
    <location>
        <begin position="22"/>
        <end position="32"/>
    </location>
</feature>
<dbReference type="Pfam" id="PF03399">
    <property type="entry name" value="SAC3_GANP"/>
    <property type="match status" value="1"/>
</dbReference>
<feature type="region of interest" description="Disordered" evidence="1">
    <location>
        <begin position="390"/>
        <end position="527"/>
    </location>
</feature>
<feature type="region of interest" description="Disordered" evidence="1">
    <location>
        <begin position="1"/>
        <end position="32"/>
    </location>
</feature>
<dbReference type="EMBL" id="LJIJ01000046">
    <property type="protein sequence ID" value="ODN04372.1"/>
    <property type="molecule type" value="Genomic_DNA"/>
</dbReference>
<dbReference type="Gene3D" id="1.25.40.990">
    <property type="match status" value="1"/>
</dbReference>
<keyword evidence="3" id="KW-0675">Receptor</keyword>
<feature type="region of interest" description="Disordered" evidence="1">
    <location>
        <begin position="74"/>
        <end position="97"/>
    </location>
</feature>
<dbReference type="PANTHER" id="PTHR12436:SF4">
    <property type="entry name" value="LEUKOCYTE RECEPTOR CLUSTER MEMBER 8"/>
    <property type="match status" value="1"/>
</dbReference>
<evidence type="ECO:0000313" key="3">
    <source>
        <dbReference type="EMBL" id="ODN04372.1"/>
    </source>
</evidence>
<dbReference type="STRING" id="48709.A0A1D2NGM0"/>
<dbReference type="OrthoDB" id="199574at2759"/>
<feature type="compositionally biased region" description="Polar residues" evidence="1">
    <location>
        <begin position="288"/>
        <end position="298"/>
    </location>
</feature>
<feature type="compositionally biased region" description="Low complexity" evidence="1">
    <location>
        <begin position="458"/>
        <end position="471"/>
    </location>
</feature>
<evidence type="ECO:0000313" key="4">
    <source>
        <dbReference type="Proteomes" id="UP000094527"/>
    </source>
</evidence>
<keyword evidence="4" id="KW-1185">Reference proteome</keyword>
<feature type="compositionally biased region" description="Low complexity" evidence="1">
    <location>
        <begin position="440"/>
        <end position="450"/>
    </location>
</feature>
<dbReference type="OMA" id="KKPHFYS"/>
<feature type="compositionally biased region" description="Low complexity" evidence="1">
    <location>
        <begin position="485"/>
        <end position="496"/>
    </location>
</feature>
<protein>
    <submittedName>
        <fullName evidence="3">Leukocyte receptor cluster member 8</fullName>
    </submittedName>
</protein>
<evidence type="ECO:0000259" key="2">
    <source>
        <dbReference type="Pfam" id="PF03399"/>
    </source>
</evidence>
<feature type="compositionally biased region" description="Gly residues" evidence="1">
    <location>
        <begin position="397"/>
        <end position="411"/>
    </location>
</feature>
<accession>A0A1D2NGM0</accession>
<feature type="region of interest" description="Disordered" evidence="1">
    <location>
        <begin position="142"/>
        <end position="228"/>
    </location>
</feature>
<comment type="caution">
    <text evidence="3">The sequence shown here is derived from an EMBL/GenBank/DDBJ whole genome shotgun (WGS) entry which is preliminary data.</text>
</comment>
<feature type="region of interest" description="Disordered" evidence="1">
    <location>
        <begin position="557"/>
        <end position="583"/>
    </location>
</feature>
<dbReference type="Proteomes" id="UP000094527">
    <property type="component" value="Unassembled WGS sequence"/>
</dbReference>
<feature type="compositionally biased region" description="Low complexity" evidence="1">
    <location>
        <begin position="142"/>
        <end position="163"/>
    </location>
</feature>
<feature type="compositionally biased region" description="Low complexity" evidence="1">
    <location>
        <begin position="264"/>
        <end position="287"/>
    </location>
</feature>
<dbReference type="GO" id="GO:0005634">
    <property type="term" value="C:nucleus"/>
    <property type="evidence" value="ECO:0007669"/>
    <property type="project" value="TreeGrafter"/>
</dbReference>
<reference evidence="3 4" key="1">
    <citation type="journal article" date="2016" name="Genome Biol. Evol.">
        <title>Gene Family Evolution Reflects Adaptation to Soil Environmental Stressors in the Genome of the Collembolan Orchesella cincta.</title>
        <authorList>
            <person name="Faddeeva-Vakhrusheva A."/>
            <person name="Derks M.F."/>
            <person name="Anvar S.Y."/>
            <person name="Agamennone V."/>
            <person name="Suring W."/>
            <person name="Smit S."/>
            <person name="van Straalen N.M."/>
            <person name="Roelofs D."/>
        </authorList>
    </citation>
    <scope>NUCLEOTIDE SEQUENCE [LARGE SCALE GENOMIC DNA]</scope>
    <source>
        <tissue evidence="3">Mixed pool</tissue>
    </source>
</reference>
<feature type="region of interest" description="Disordered" evidence="1">
    <location>
        <begin position="264"/>
        <end position="308"/>
    </location>
</feature>
<dbReference type="AlphaFoldDB" id="A0A1D2NGM0"/>
<name>A0A1D2NGM0_ORCCI</name>
<dbReference type="PANTHER" id="PTHR12436">
    <property type="entry name" value="80 KDA MCM3-ASSOCIATED PROTEIN"/>
    <property type="match status" value="1"/>
</dbReference>
<dbReference type="InterPro" id="IPR045107">
    <property type="entry name" value="SAC3/GANP/THP3"/>
</dbReference>
<organism evidence="3 4">
    <name type="scientific">Orchesella cincta</name>
    <name type="common">Springtail</name>
    <name type="synonym">Podura cincta</name>
    <dbReference type="NCBI Taxonomy" id="48709"/>
    <lineage>
        <taxon>Eukaryota</taxon>
        <taxon>Metazoa</taxon>
        <taxon>Ecdysozoa</taxon>
        <taxon>Arthropoda</taxon>
        <taxon>Hexapoda</taxon>
        <taxon>Collembola</taxon>
        <taxon>Entomobryomorpha</taxon>
        <taxon>Entomobryoidea</taxon>
        <taxon>Orchesellidae</taxon>
        <taxon>Orchesellinae</taxon>
        <taxon>Orchesella</taxon>
    </lineage>
</organism>
<feature type="compositionally biased region" description="Basic and acidic residues" evidence="1">
    <location>
        <begin position="517"/>
        <end position="527"/>
    </location>
</feature>
<proteinExistence type="predicted"/>
<dbReference type="InterPro" id="IPR005062">
    <property type="entry name" value="SAC3/GANP/THP3_conserved"/>
</dbReference>
<sequence>MSQLDQQSLDKAAEAAQKLAASTNTKSNQSAAATASQWQFPYGFSPYMAPPAYGYGNFGYGQYGIQGMNFSCPTPAQPPTIPQMQQVAPKDNQANTPGLPLGFNPAQLSQIPPPAIPSGASNGSANSSNFSSYSYFGNYSQPNQSWVSNQQQNNRNQQHQNQNLGGAGPKPIRFSLGPGKRGGAHGFNSKNQQPQANAVASPSSLVNSSNNFAGNTNNVGGIGGQQQNGVGYQNSSSAYAKVASASTSNSTQQNVGTEYRNQSNLSNAYSSNSSSSSSTHSAFSNQNQRNGEGPSQPSARDISQAMDPSVWPQSLQDYVFRCYELCKSDVDKDRVDIILRGKVTRAAQDSVLQSKDWSKEPLPEISGGQVKMLPFAAVGPIKGKITGKPIKTEDFGAGRGGSNNVRGGRGGAHAVVGKLPKGRNNKWGAAKGRGGRNVFRSTSKSGSPSRSRSRSRSVDSSGSSSSSSSEYSHSKKTKRRRRSSSESSTSRKFSPKQSKISKKKNRRAKTKQAKISNMEKKGKEEQRNVHMYSEYGLMQLDEDCKTSARMNARAARFAKENRAQNSSGAKGKGPRPTMKSRLGGFADRASANGALWTIDTTGSNNTNTYEDTDWSETVVIGTCSDLEKRYLRLTTAPDPSTIRPESVLKGSIEHVKRKWKENHDYFYACDQLKSIRQDLTVQRIRNDFTVYVYETHARIALEKGDHEEYNQCQSQLVQLYDTFPKSANKIEFTAYRILYCIFTANTLDLGDVMSKLTEDVKKDACVAHALELQGAWALKNYSKFFKLHANAPKMAGYLIDWFAHRERKHALKTILKAYRPSIPTSYVKEQLALTSESDWTEFLSTTSLENTIIYMDSPINSKINAKDSFPLVMSALS</sequence>
<evidence type="ECO:0000256" key="1">
    <source>
        <dbReference type="SAM" id="MobiDB-lite"/>
    </source>
</evidence>
<feature type="domain" description="SAC3/GANP/THP3 conserved" evidence="2">
    <location>
        <begin position="634"/>
        <end position="849"/>
    </location>
</feature>
<feature type="compositionally biased region" description="Basic residues" evidence="1">
    <location>
        <begin position="499"/>
        <end position="512"/>
    </location>
</feature>
<dbReference type="FunFam" id="1.25.40.990:FF:000010">
    <property type="entry name" value="Leukocyte receptor cluster member"/>
    <property type="match status" value="1"/>
</dbReference>